<dbReference type="EMBL" id="SDPQ02000001">
    <property type="protein sequence ID" value="KAA1399401.1"/>
    <property type="molecule type" value="Genomic_DNA"/>
</dbReference>
<comment type="caution">
    <text evidence="3">The sequence shown here is derived from an EMBL/GenBank/DDBJ whole genome shotgun (WGS) entry which is preliminary data.</text>
</comment>
<feature type="compositionally biased region" description="Polar residues" evidence="1">
    <location>
        <begin position="36"/>
        <end position="49"/>
    </location>
</feature>
<dbReference type="InterPro" id="IPR052179">
    <property type="entry name" value="DD-CPase-like"/>
</dbReference>
<evidence type="ECO:0000256" key="1">
    <source>
        <dbReference type="SAM" id="MobiDB-lite"/>
    </source>
</evidence>
<keyword evidence="4" id="KW-1185">Reference proteome</keyword>
<dbReference type="Pfam" id="PF02557">
    <property type="entry name" value="VanY"/>
    <property type="match status" value="1"/>
</dbReference>
<protein>
    <submittedName>
        <fullName evidence="3">M15 family metallopeptidase</fullName>
    </submittedName>
</protein>
<sequence length="198" mass="21250">MTTSTRRRTRSTVLASLAILSAVLVADLGYQSFAARSSSATPQSDTRTGNARGIADGRVPNGATVFDDVPGVAKLDEDLRTALRRAATDAGIGFPVNSGWRSRAYQEGLLDDAIAKYGSRSEATRWVATPDTSLHVGGRAVDIGGTEAQAWLSTHGAAYGLCQIYDNEPWHYELRPEAAGTGCPPRYADPTHDPRMRR</sequence>
<dbReference type="AlphaFoldDB" id="A0A5M4FH78"/>
<gene>
    <name evidence="3" type="ORF">ESP70_001100</name>
</gene>
<feature type="domain" description="D-alanyl-D-alanine carboxypeptidase-like core" evidence="2">
    <location>
        <begin position="81"/>
        <end position="163"/>
    </location>
</feature>
<accession>A0A5M4FH78</accession>
<evidence type="ECO:0000259" key="2">
    <source>
        <dbReference type="Pfam" id="PF02557"/>
    </source>
</evidence>
<dbReference type="Proteomes" id="UP000380867">
    <property type="component" value="Unassembled WGS sequence"/>
</dbReference>
<dbReference type="GO" id="GO:0008233">
    <property type="term" value="F:peptidase activity"/>
    <property type="evidence" value="ECO:0007669"/>
    <property type="project" value="InterPro"/>
</dbReference>
<reference evidence="3" key="1">
    <citation type="submission" date="2019-09" db="EMBL/GenBank/DDBJ databases">
        <authorList>
            <person name="Li J."/>
        </authorList>
    </citation>
    <scope>NUCLEOTIDE SEQUENCE [LARGE SCALE GENOMIC DNA]</scope>
    <source>
        <strain evidence="3">JCM 14732</strain>
    </source>
</reference>
<dbReference type="PANTHER" id="PTHR34385">
    <property type="entry name" value="D-ALANYL-D-ALANINE CARBOXYPEPTIDASE"/>
    <property type="match status" value="1"/>
</dbReference>
<feature type="compositionally biased region" description="Basic and acidic residues" evidence="1">
    <location>
        <begin position="189"/>
        <end position="198"/>
    </location>
</feature>
<dbReference type="RefSeq" id="WP_149687545.1">
    <property type="nucleotide sequence ID" value="NZ_SDPQ02000001.1"/>
</dbReference>
<dbReference type="OrthoDB" id="3293184at2"/>
<feature type="region of interest" description="Disordered" evidence="1">
    <location>
        <begin position="177"/>
        <end position="198"/>
    </location>
</feature>
<feature type="region of interest" description="Disordered" evidence="1">
    <location>
        <begin position="36"/>
        <end position="59"/>
    </location>
</feature>
<dbReference type="Gene3D" id="3.30.1380.10">
    <property type="match status" value="1"/>
</dbReference>
<evidence type="ECO:0000313" key="3">
    <source>
        <dbReference type="EMBL" id="KAA1399401.1"/>
    </source>
</evidence>
<dbReference type="PANTHER" id="PTHR34385:SF1">
    <property type="entry name" value="PEPTIDOGLYCAN L-ALANYL-D-GLUTAMATE ENDOPEPTIDASE CWLK"/>
    <property type="match status" value="1"/>
</dbReference>
<dbReference type="InterPro" id="IPR009045">
    <property type="entry name" value="Zn_M74/Hedgehog-like"/>
</dbReference>
<dbReference type="SUPFAM" id="SSF55166">
    <property type="entry name" value="Hedgehog/DD-peptidase"/>
    <property type="match status" value="1"/>
</dbReference>
<dbReference type="InterPro" id="IPR003709">
    <property type="entry name" value="VanY-like_core_dom"/>
</dbReference>
<proteinExistence type="predicted"/>
<dbReference type="CDD" id="cd14846">
    <property type="entry name" value="Peptidase_M15_like"/>
    <property type="match status" value="1"/>
</dbReference>
<organism evidence="3 4">
    <name type="scientific">Aeromicrobium ginsengisoli</name>
    <dbReference type="NCBI Taxonomy" id="363867"/>
    <lineage>
        <taxon>Bacteria</taxon>
        <taxon>Bacillati</taxon>
        <taxon>Actinomycetota</taxon>
        <taxon>Actinomycetes</taxon>
        <taxon>Propionibacteriales</taxon>
        <taxon>Nocardioidaceae</taxon>
        <taxon>Aeromicrobium</taxon>
    </lineage>
</organism>
<evidence type="ECO:0000313" key="4">
    <source>
        <dbReference type="Proteomes" id="UP000380867"/>
    </source>
</evidence>
<dbReference type="GO" id="GO:0006508">
    <property type="term" value="P:proteolysis"/>
    <property type="evidence" value="ECO:0007669"/>
    <property type="project" value="InterPro"/>
</dbReference>
<name>A0A5M4FH78_9ACTN</name>